<dbReference type="Proteomes" id="UP000479710">
    <property type="component" value="Unassembled WGS sequence"/>
</dbReference>
<keyword evidence="3" id="KW-1185">Reference proteome</keyword>
<reference evidence="2 3" key="1">
    <citation type="submission" date="2019-11" db="EMBL/GenBank/DDBJ databases">
        <title>Whole genome sequence of Oryza granulata.</title>
        <authorList>
            <person name="Li W."/>
        </authorList>
    </citation>
    <scope>NUCLEOTIDE SEQUENCE [LARGE SCALE GENOMIC DNA]</scope>
    <source>
        <strain evidence="3">cv. Menghai</strain>
        <tissue evidence="2">Leaf</tissue>
    </source>
</reference>
<evidence type="ECO:0000313" key="2">
    <source>
        <dbReference type="EMBL" id="KAF0915826.1"/>
    </source>
</evidence>
<evidence type="ECO:0000313" key="3">
    <source>
        <dbReference type="Proteomes" id="UP000479710"/>
    </source>
</evidence>
<evidence type="ECO:0000256" key="1">
    <source>
        <dbReference type="SAM" id="MobiDB-lite"/>
    </source>
</evidence>
<accession>A0A6G1DTT8</accession>
<sequence>MAKGLSAVPARKDEDESLVLFGELYKHEKEKDMNLLEPMYSVEFEAIQVPATKNTASKAANKTSASKKPEVPGSTNAVKKMAKPGIPNKPLKKTAATAPKAQSNDPAICMKNVKVDLGTTRRLSCPPAATMRSNNELDTVAAKGRRRTGGESVAGNGARATEATTRGRRRADADKGYGQRLGSHAKK</sequence>
<dbReference type="AlphaFoldDB" id="A0A6G1DTT8"/>
<name>A0A6G1DTT8_9ORYZ</name>
<feature type="compositionally biased region" description="Low complexity" evidence="1">
    <location>
        <begin position="54"/>
        <end position="66"/>
    </location>
</feature>
<feature type="compositionally biased region" description="Low complexity" evidence="1">
    <location>
        <begin position="154"/>
        <end position="164"/>
    </location>
</feature>
<organism evidence="2 3">
    <name type="scientific">Oryza meyeriana var. granulata</name>
    <dbReference type="NCBI Taxonomy" id="110450"/>
    <lineage>
        <taxon>Eukaryota</taxon>
        <taxon>Viridiplantae</taxon>
        <taxon>Streptophyta</taxon>
        <taxon>Embryophyta</taxon>
        <taxon>Tracheophyta</taxon>
        <taxon>Spermatophyta</taxon>
        <taxon>Magnoliopsida</taxon>
        <taxon>Liliopsida</taxon>
        <taxon>Poales</taxon>
        <taxon>Poaceae</taxon>
        <taxon>BOP clade</taxon>
        <taxon>Oryzoideae</taxon>
        <taxon>Oryzeae</taxon>
        <taxon>Oryzinae</taxon>
        <taxon>Oryza</taxon>
        <taxon>Oryza meyeriana</taxon>
    </lineage>
</organism>
<protein>
    <submittedName>
        <fullName evidence="2">Uncharacterized protein</fullName>
    </submittedName>
</protein>
<gene>
    <name evidence="2" type="ORF">E2562_039127</name>
</gene>
<dbReference type="EMBL" id="SPHZ02000006">
    <property type="protein sequence ID" value="KAF0915826.1"/>
    <property type="molecule type" value="Genomic_DNA"/>
</dbReference>
<feature type="region of interest" description="Disordered" evidence="1">
    <location>
        <begin position="54"/>
        <end position="102"/>
    </location>
</feature>
<feature type="region of interest" description="Disordered" evidence="1">
    <location>
        <begin position="126"/>
        <end position="187"/>
    </location>
</feature>
<proteinExistence type="predicted"/>
<comment type="caution">
    <text evidence="2">The sequence shown here is derived from an EMBL/GenBank/DDBJ whole genome shotgun (WGS) entry which is preliminary data.</text>
</comment>
<dbReference type="OrthoDB" id="1929779at2759"/>